<evidence type="ECO:0000313" key="2">
    <source>
        <dbReference type="EMBL" id="WAU03825.1"/>
    </source>
</evidence>
<gene>
    <name evidence="2" type="ORF">STRNI_002020</name>
</gene>
<sequence length="78" mass="8420">MQEFANGVRASSIPNVIWTKSRKTMEQGQCVETAALPGGGVAIRNSREPDGPALVYTRAEMVAFLDGVKGNEFDHLVV</sequence>
<protein>
    <submittedName>
        <fullName evidence="2">DUF397 domain-containing protein</fullName>
    </submittedName>
</protein>
<dbReference type="InterPro" id="IPR007278">
    <property type="entry name" value="DUF397"/>
</dbReference>
<name>A0ABY7IY34_STRNI</name>
<dbReference type="GeneID" id="301331207"/>
<evidence type="ECO:0000313" key="3">
    <source>
        <dbReference type="Proteomes" id="UP001210169"/>
    </source>
</evidence>
<organism evidence="2 3">
    <name type="scientific">Streptomyces nigrescens</name>
    <dbReference type="NCBI Taxonomy" id="1920"/>
    <lineage>
        <taxon>Bacteria</taxon>
        <taxon>Bacillati</taxon>
        <taxon>Actinomycetota</taxon>
        <taxon>Actinomycetes</taxon>
        <taxon>Kitasatosporales</taxon>
        <taxon>Streptomycetaceae</taxon>
        <taxon>Streptomyces</taxon>
    </lineage>
</organism>
<dbReference type="Pfam" id="PF04149">
    <property type="entry name" value="DUF397"/>
    <property type="match status" value="1"/>
</dbReference>
<evidence type="ECO:0000259" key="1">
    <source>
        <dbReference type="Pfam" id="PF04149"/>
    </source>
</evidence>
<dbReference type="Proteomes" id="UP001210169">
    <property type="component" value="Chromosome"/>
</dbReference>
<reference evidence="2 3" key="1">
    <citation type="submission" date="2022-12" db="EMBL/GenBank/DDBJ databases">
        <authorList>
            <person name="Ruckert C."/>
            <person name="Busche T."/>
            <person name="Kalinowski J."/>
            <person name="Wittmann C."/>
        </authorList>
    </citation>
    <scope>NUCLEOTIDE SEQUENCE [LARGE SCALE GENOMIC DNA]</scope>
    <source>
        <strain evidence="2 3">DSM 40276</strain>
    </source>
</reference>
<accession>A0ABY7IY34</accession>
<feature type="domain" description="DUF397" evidence="1">
    <location>
        <begin position="18"/>
        <end position="69"/>
    </location>
</feature>
<proteinExistence type="predicted"/>
<keyword evidence="3" id="KW-1185">Reference proteome</keyword>
<dbReference type="EMBL" id="CP114203">
    <property type="protein sequence ID" value="WAU03825.1"/>
    <property type="molecule type" value="Genomic_DNA"/>
</dbReference>
<dbReference type="RefSeq" id="WP_277411032.1">
    <property type="nucleotide sequence ID" value="NZ_CP114203.1"/>
</dbReference>